<feature type="transmembrane region" description="Helical" evidence="6">
    <location>
        <begin position="313"/>
        <end position="333"/>
    </location>
</feature>
<feature type="domain" description="Major facilitator superfamily (MFS) profile" evidence="7">
    <location>
        <begin position="46"/>
        <end position="457"/>
    </location>
</feature>
<dbReference type="AlphaFoldDB" id="H6BQL3"/>
<dbReference type="OMA" id="HEEKEAM"/>
<keyword evidence="2" id="KW-0813">Transport</keyword>
<keyword evidence="4 6" id="KW-1133">Transmembrane helix</keyword>
<feature type="transmembrane region" description="Helical" evidence="6">
    <location>
        <begin position="86"/>
        <end position="105"/>
    </location>
</feature>
<sequence>MEKDPSIVETGGCDRVVSRAEGVVLDEAFVDPAVEKRALRKFDYIMIPQIIILVIIAQLDRSNIGNAKVFGLEKGLKLHGSQFNDIVTLFYPTYIVCEVPWVVALKRYGVNRILSISMVGWSVVTLGSGFVNNYSQMLACRILLGVFEGALNPCLIMTISTIWDRNSQAKRVSVIYVASGLSGAFGGLIAYAIQSMGRKHGLDPWRWLFIVEGIISVVLCGLSWLSMPTSAAKAWFLTHEEKEAMLVRAANNVRFQGTEQKLAWSHIRAAVFEPYVWLGGITLFANSTATLGFGVFLPTIIRGMGYTSLQANYLTIPVYLFVALCCFVCAFGADKLKSRAVPLMILPIPTIIGYAMVIGSAKKGVGYAAMFLCGGGMFCLSTLLLVWISINISPDYKRSVGVGIMGMLGNCAGVLSAQIYQTTDAPRYVTGNAISLGMEGVAWVGVALMYLMLRLRGNKKDKMKADGATTNGKLGDRALDFVYLL</sequence>
<evidence type="ECO:0000256" key="6">
    <source>
        <dbReference type="SAM" id="Phobius"/>
    </source>
</evidence>
<keyword evidence="9" id="KW-1185">Reference proteome</keyword>
<keyword evidence="5 6" id="KW-0472">Membrane</keyword>
<dbReference type="Proteomes" id="UP000007304">
    <property type="component" value="Unassembled WGS sequence"/>
</dbReference>
<protein>
    <submittedName>
        <fullName evidence="8">Retrograde regulation protein 2</fullName>
    </submittedName>
</protein>
<evidence type="ECO:0000256" key="5">
    <source>
        <dbReference type="ARBA" id="ARBA00023136"/>
    </source>
</evidence>
<dbReference type="FunFam" id="1.20.1250.20:FF:000018">
    <property type="entry name" value="MFS transporter permease"/>
    <property type="match status" value="1"/>
</dbReference>
<feature type="transmembrane region" description="Helical" evidence="6">
    <location>
        <begin position="174"/>
        <end position="193"/>
    </location>
</feature>
<dbReference type="InterPro" id="IPR011701">
    <property type="entry name" value="MFS"/>
</dbReference>
<dbReference type="GeneID" id="20306651"/>
<evidence type="ECO:0000313" key="9">
    <source>
        <dbReference type="Proteomes" id="UP000007304"/>
    </source>
</evidence>
<evidence type="ECO:0000256" key="1">
    <source>
        <dbReference type="ARBA" id="ARBA00004141"/>
    </source>
</evidence>
<dbReference type="InParanoid" id="H6BQL3"/>
<feature type="transmembrane region" description="Helical" evidence="6">
    <location>
        <begin position="367"/>
        <end position="388"/>
    </location>
</feature>
<dbReference type="PANTHER" id="PTHR43791">
    <property type="entry name" value="PERMEASE-RELATED"/>
    <property type="match status" value="1"/>
</dbReference>
<evidence type="ECO:0000256" key="3">
    <source>
        <dbReference type="ARBA" id="ARBA00022692"/>
    </source>
</evidence>
<feature type="transmembrane region" description="Helical" evidence="6">
    <location>
        <begin position="205"/>
        <end position="225"/>
    </location>
</feature>
<dbReference type="GO" id="GO:0022857">
    <property type="term" value="F:transmembrane transporter activity"/>
    <property type="evidence" value="ECO:0007669"/>
    <property type="project" value="InterPro"/>
</dbReference>
<keyword evidence="3 6" id="KW-0812">Transmembrane</keyword>
<dbReference type="PROSITE" id="PS50850">
    <property type="entry name" value="MFS"/>
    <property type="match status" value="1"/>
</dbReference>
<dbReference type="eggNOG" id="KOG2533">
    <property type="taxonomic scope" value="Eukaryota"/>
</dbReference>
<feature type="transmembrane region" description="Helical" evidence="6">
    <location>
        <begin position="275"/>
        <end position="301"/>
    </location>
</feature>
<evidence type="ECO:0000313" key="8">
    <source>
        <dbReference type="EMBL" id="EHY53830.1"/>
    </source>
</evidence>
<dbReference type="SUPFAM" id="SSF103473">
    <property type="entry name" value="MFS general substrate transporter"/>
    <property type="match status" value="1"/>
</dbReference>
<dbReference type="Gene3D" id="1.20.1250.20">
    <property type="entry name" value="MFS general substrate transporter like domains"/>
    <property type="match status" value="2"/>
</dbReference>
<feature type="transmembrane region" description="Helical" evidence="6">
    <location>
        <begin position="433"/>
        <end position="453"/>
    </location>
</feature>
<dbReference type="PANTHER" id="PTHR43791:SF24">
    <property type="entry name" value="NICOTINIC ACID PLASMA MEMBRANE TRANSPORTER"/>
    <property type="match status" value="1"/>
</dbReference>
<dbReference type="InterPro" id="IPR036259">
    <property type="entry name" value="MFS_trans_sf"/>
</dbReference>
<name>H6BQL3_EXODN</name>
<dbReference type="OrthoDB" id="2962993at2759"/>
<dbReference type="Pfam" id="PF07690">
    <property type="entry name" value="MFS_1"/>
    <property type="match status" value="1"/>
</dbReference>
<gene>
    <name evidence="8" type="ORF">HMPREF1120_02012</name>
</gene>
<evidence type="ECO:0000259" key="7">
    <source>
        <dbReference type="PROSITE" id="PS50850"/>
    </source>
</evidence>
<feature type="transmembrane region" description="Helical" evidence="6">
    <location>
        <begin position="112"/>
        <end position="130"/>
    </location>
</feature>
<proteinExistence type="predicted"/>
<feature type="transmembrane region" description="Helical" evidence="6">
    <location>
        <begin position="400"/>
        <end position="421"/>
    </location>
</feature>
<dbReference type="FunFam" id="1.20.1250.20:FF:000013">
    <property type="entry name" value="MFS general substrate transporter"/>
    <property type="match status" value="1"/>
</dbReference>
<accession>H6BQL3</accession>
<feature type="transmembrane region" description="Helical" evidence="6">
    <location>
        <begin position="142"/>
        <end position="162"/>
    </location>
</feature>
<evidence type="ECO:0000256" key="2">
    <source>
        <dbReference type="ARBA" id="ARBA00022448"/>
    </source>
</evidence>
<feature type="transmembrane region" description="Helical" evidence="6">
    <location>
        <begin position="340"/>
        <end position="361"/>
    </location>
</feature>
<dbReference type="EMBL" id="JH226131">
    <property type="protein sequence ID" value="EHY53830.1"/>
    <property type="molecule type" value="Genomic_DNA"/>
</dbReference>
<evidence type="ECO:0000256" key="4">
    <source>
        <dbReference type="ARBA" id="ARBA00022989"/>
    </source>
</evidence>
<dbReference type="VEuPathDB" id="FungiDB:HMPREF1120_02012"/>
<dbReference type="RefSeq" id="XP_009154291.1">
    <property type="nucleotide sequence ID" value="XM_009156043.1"/>
</dbReference>
<organism evidence="8 9">
    <name type="scientific">Exophiala dermatitidis (strain ATCC 34100 / CBS 525.76 / NIH/UT8656)</name>
    <name type="common">Black yeast</name>
    <name type="synonym">Wangiella dermatitidis</name>
    <dbReference type="NCBI Taxonomy" id="858893"/>
    <lineage>
        <taxon>Eukaryota</taxon>
        <taxon>Fungi</taxon>
        <taxon>Dikarya</taxon>
        <taxon>Ascomycota</taxon>
        <taxon>Pezizomycotina</taxon>
        <taxon>Eurotiomycetes</taxon>
        <taxon>Chaetothyriomycetidae</taxon>
        <taxon>Chaetothyriales</taxon>
        <taxon>Herpotrichiellaceae</taxon>
        <taxon>Exophiala</taxon>
    </lineage>
</organism>
<dbReference type="GO" id="GO:0016020">
    <property type="term" value="C:membrane"/>
    <property type="evidence" value="ECO:0007669"/>
    <property type="project" value="UniProtKB-SubCell"/>
</dbReference>
<reference evidence="8" key="1">
    <citation type="submission" date="2011-07" db="EMBL/GenBank/DDBJ databases">
        <title>The Genome Sequence of Exophiala (Wangiella) dermatitidis NIH/UT8656.</title>
        <authorList>
            <consortium name="The Broad Institute Genome Sequencing Platform"/>
            <person name="Cuomo C."/>
            <person name="Wang Z."/>
            <person name="Hunicke-Smith S."/>
            <person name="Szanislo P.J."/>
            <person name="Earl A."/>
            <person name="Young S.K."/>
            <person name="Zeng Q."/>
            <person name="Gargeya S."/>
            <person name="Fitzgerald M."/>
            <person name="Haas B."/>
            <person name="Abouelleil A."/>
            <person name="Alvarado L."/>
            <person name="Arachchi H.M."/>
            <person name="Berlin A."/>
            <person name="Brown A."/>
            <person name="Chapman S.B."/>
            <person name="Chen Z."/>
            <person name="Dunbar C."/>
            <person name="Freedman E."/>
            <person name="Gearin G."/>
            <person name="Gellesch M."/>
            <person name="Goldberg J."/>
            <person name="Griggs A."/>
            <person name="Gujja S."/>
            <person name="Heiman D."/>
            <person name="Howarth C."/>
            <person name="Larson L."/>
            <person name="Lui A."/>
            <person name="MacDonald P.J.P."/>
            <person name="Montmayeur A."/>
            <person name="Murphy C."/>
            <person name="Neiman D."/>
            <person name="Pearson M."/>
            <person name="Priest M."/>
            <person name="Roberts A."/>
            <person name="Saif S."/>
            <person name="Shea T."/>
            <person name="Shenoy N."/>
            <person name="Sisk P."/>
            <person name="Stolte C."/>
            <person name="Sykes S."/>
            <person name="Wortman J."/>
            <person name="Nusbaum C."/>
            <person name="Birren B."/>
        </authorList>
    </citation>
    <scope>NUCLEOTIDE SEQUENCE</scope>
    <source>
        <strain evidence="8">NIH/UT8656</strain>
    </source>
</reference>
<feature type="transmembrane region" description="Helical" evidence="6">
    <location>
        <begin position="42"/>
        <end position="59"/>
    </location>
</feature>
<dbReference type="HOGENOM" id="CLU_001265_0_1_1"/>
<dbReference type="InterPro" id="IPR020846">
    <property type="entry name" value="MFS_dom"/>
</dbReference>
<comment type="subcellular location">
    <subcellularLocation>
        <location evidence="1">Membrane</location>
        <topology evidence="1">Multi-pass membrane protein</topology>
    </subcellularLocation>
</comment>